<dbReference type="EC" id="3.5.1.-" evidence="6"/>
<evidence type="ECO:0000256" key="2">
    <source>
        <dbReference type="ARBA" id="ARBA00022723"/>
    </source>
</evidence>
<dbReference type="RefSeq" id="WP_097160081.1">
    <property type="nucleotide sequence ID" value="NZ_JBEPMQ010000011.1"/>
</dbReference>
<feature type="binding site" evidence="6">
    <location>
        <position position="59"/>
    </location>
    <ligand>
        <name>Mg(2+)</name>
        <dbReference type="ChEBI" id="CHEBI:18420"/>
    </ligand>
</feature>
<dbReference type="Gene3D" id="3.20.20.370">
    <property type="entry name" value="Glycoside hydrolase/deacetylase"/>
    <property type="match status" value="1"/>
</dbReference>
<dbReference type="PANTHER" id="PTHR31609:SF1">
    <property type="entry name" value="CARBOHYDRATE DEACETYLASE"/>
    <property type="match status" value="1"/>
</dbReference>
<evidence type="ECO:0000256" key="3">
    <source>
        <dbReference type="ARBA" id="ARBA00022801"/>
    </source>
</evidence>
<dbReference type="OrthoDB" id="9774177at2"/>
<protein>
    <recommendedName>
        <fullName evidence="6">Carbohydrate deacetylase</fullName>
        <ecNumber evidence="6">3.5.1.-</ecNumber>
    </recommendedName>
</protein>
<keyword evidence="8" id="KW-1185">Reference proteome</keyword>
<dbReference type="AlphaFoldDB" id="A0A285D4G0"/>
<evidence type="ECO:0000256" key="5">
    <source>
        <dbReference type="ARBA" id="ARBA00023277"/>
    </source>
</evidence>
<evidence type="ECO:0000256" key="1">
    <source>
        <dbReference type="ARBA" id="ARBA00001946"/>
    </source>
</evidence>
<sequence length="244" mass="27581">MKLIVNADDFGYTPAVTYGILDAYKNGIVTSTTMMCNSPYMDHAVELAKQNPDLGVGVHLVLTSRAPLCNDVPSLIDENGKFFHQSQIFEHAKEEDIEKEWTAQIERFLASGLKPSHLDSHHNVHGHPIAFPVAVKLASKYGLPIRNALNDEFDYASVRTTDIMLRKFYGEHVTFETLEEQLKIVAAKPQTAEMNCHPGYIDEELRLQSSYVENRNVEYTLLTSEQIKNFAKELNIEFTTYAAI</sequence>
<comment type="subunit">
    <text evidence="6">Homodimer.</text>
</comment>
<keyword evidence="4 6" id="KW-0460">Magnesium</keyword>
<evidence type="ECO:0000256" key="4">
    <source>
        <dbReference type="ARBA" id="ARBA00022842"/>
    </source>
</evidence>
<comment type="similarity">
    <text evidence="6">Belongs to the YdjC deacetylase family.</text>
</comment>
<organism evidence="7 8">
    <name type="scientific">Bacillus oleivorans</name>
    <dbReference type="NCBI Taxonomy" id="1448271"/>
    <lineage>
        <taxon>Bacteria</taxon>
        <taxon>Bacillati</taxon>
        <taxon>Bacillota</taxon>
        <taxon>Bacilli</taxon>
        <taxon>Bacillales</taxon>
        <taxon>Bacillaceae</taxon>
        <taxon>Bacillus</taxon>
    </lineage>
</organism>
<dbReference type="CDD" id="cd10803">
    <property type="entry name" value="YdjC_EF3048_like"/>
    <property type="match status" value="1"/>
</dbReference>
<evidence type="ECO:0000313" key="8">
    <source>
        <dbReference type="Proteomes" id="UP000219546"/>
    </source>
</evidence>
<dbReference type="GO" id="GO:0046872">
    <property type="term" value="F:metal ion binding"/>
    <property type="evidence" value="ECO:0007669"/>
    <property type="project" value="UniProtKB-KW"/>
</dbReference>
<keyword evidence="5 6" id="KW-0119">Carbohydrate metabolism</keyword>
<dbReference type="NCBIfam" id="NF002559">
    <property type="entry name" value="PRK02134.1"/>
    <property type="match status" value="1"/>
</dbReference>
<dbReference type="SUPFAM" id="SSF88713">
    <property type="entry name" value="Glycoside hydrolase/deacetylase"/>
    <property type="match status" value="1"/>
</dbReference>
<dbReference type="EMBL" id="OAOP01000010">
    <property type="protein sequence ID" value="SNX74707.1"/>
    <property type="molecule type" value="Genomic_DNA"/>
</dbReference>
<comment type="function">
    <text evidence="6">Probably catalyzes the deacetylation of acetylated carbohydrates an important step in the degradation of oligosaccharides.</text>
</comment>
<dbReference type="InterPro" id="IPR006879">
    <property type="entry name" value="YdjC-like"/>
</dbReference>
<keyword evidence="3 6" id="KW-0378">Hydrolase</keyword>
<dbReference type="GO" id="GO:0019213">
    <property type="term" value="F:deacetylase activity"/>
    <property type="evidence" value="ECO:0007669"/>
    <property type="project" value="TreeGrafter"/>
</dbReference>
<dbReference type="Pfam" id="PF04794">
    <property type="entry name" value="YdjC"/>
    <property type="match status" value="1"/>
</dbReference>
<comment type="cofactor">
    <cofactor evidence="1 6">
        <name>Mg(2+)</name>
        <dbReference type="ChEBI" id="CHEBI:18420"/>
    </cofactor>
</comment>
<evidence type="ECO:0000313" key="7">
    <source>
        <dbReference type="EMBL" id="SNX74707.1"/>
    </source>
</evidence>
<dbReference type="PANTHER" id="PTHR31609">
    <property type="entry name" value="YDJC DEACETYLASE FAMILY MEMBER"/>
    <property type="match status" value="1"/>
</dbReference>
<reference evidence="7 8" key="1">
    <citation type="submission" date="2017-08" db="EMBL/GenBank/DDBJ databases">
        <authorList>
            <person name="de Groot N.N."/>
        </authorList>
    </citation>
    <scope>NUCLEOTIDE SEQUENCE [LARGE SCALE GENOMIC DNA]</scope>
    <source>
        <strain evidence="7 8">JC228</strain>
    </source>
</reference>
<keyword evidence="2 6" id="KW-0479">Metal-binding</keyword>
<accession>A0A285D4G0</accession>
<dbReference type="InterPro" id="IPR011330">
    <property type="entry name" value="Glyco_hydro/deAcase_b/a-brl"/>
</dbReference>
<proteinExistence type="inferred from homology"/>
<dbReference type="GO" id="GO:0016811">
    <property type="term" value="F:hydrolase activity, acting on carbon-nitrogen (but not peptide) bonds, in linear amides"/>
    <property type="evidence" value="ECO:0007669"/>
    <property type="project" value="UniProtKB-UniRule"/>
</dbReference>
<dbReference type="GO" id="GO:0000272">
    <property type="term" value="P:polysaccharide catabolic process"/>
    <property type="evidence" value="ECO:0007669"/>
    <property type="project" value="InterPro"/>
</dbReference>
<evidence type="ECO:0000256" key="6">
    <source>
        <dbReference type="HAMAP-Rule" id="MF_01246"/>
    </source>
</evidence>
<dbReference type="HAMAP" id="MF_01246">
    <property type="entry name" value="COD"/>
    <property type="match status" value="1"/>
</dbReference>
<dbReference type="InterPro" id="IPR022948">
    <property type="entry name" value="COD_ChbG_bac"/>
</dbReference>
<name>A0A285D4G0_9BACI</name>
<dbReference type="Proteomes" id="UP000219546">
    <property type="component" value="Unassembled WGS sequence"/>
</dbReference>
<feature type="binding site" evidence="6">
    <location>
        <position position="121"/>
    </location>
    <ligand>
        <name>Mg(2+)</name>
        <dbReference type="ChEBI" id="CHEBI:18420"/>
    </ligand>
</feature>
<gene>
    <name evidence="7" type="ORF">SAMN05877753_11028</name>
</gene>